<evidence type="ECO:0000313" key="5">
    <source>
        <dbReference type="EMBL" id="GAA5083798.1"/>
    </source>
</evidence>
<dbReference type="InterPro" id="IPR036852">
    <property type="entry name" value="Peptidase_S8/S53_dom_sf"/>
</dbReference>
<sequence>MTEMSQEKRLHFILSNTGIAEEFAMPSRAIGENVQAFTPNRKSHGAHLLKQVQQLKETLSESAQQQKEAGVEEGLGLQIEFESFAEVSLVVESLDKERSGIELRNVRFDDEGKTFATVFVPDGKLDIFEKQINSYLDSSKDSKKGPKYSNLLNTIKDIRAATVKALWTDVPDLMPALDDEEIWWEVWLPRKSDGHDIVKRFRETAERLGFKVVKGELRFPERVVLQMYGSLSQMKSSTLILNSIAELRRAKETAEFFDSIVPSEQHGWVEELSSRLKVTLEEDDVPYVCLLDTGVNNGHPLLKSLLAPNDLHTVEPSWGVNDQNGHGTSMAGVALFGDLSAALETDESIVIGHRLESVKLLPTVGSNGNDAVHHGYLTLEAVSRPRITAPNRKRLFSMAVTARDNRDRGRPSAWSASIDRLVFGGELDFPQSLFIISAGNIEDQNAWLDYPASNETDSIHDPAQAWNALTVGAMTDLVAITESDAERYHPIAPEGGLSPFSTTSQTWVSHWPLKPDVVFEGGNAAKDSFGAVWLPSLSLLTTNSEINERLFVTVNATSAATSAAARMAAQIMARYPQLWPETVRGLIVHSAEWTPTMKAEFLSDRGQPSKASVTRLIRHCGFGVPSLERALWSLSNSLTLICEDSLYPFKREGSNKPTYNEMNLHALPWPHEELLSLGSAEVEMRVTLSYFIEPNPSARGVTSRYRYESHGLRFDVKRPVESEKSFRSRINKKARDNEEYFSSRDSDSAWLVGPSGRHRGSIHSDVWKGTAADLASRGAIAIYPSSGWWKSRPKLERYDQSVRYSLIVSIKVPEVDVDLYTPIENQISIPVPAQVAINI</sequence>
<gene>
    <name evidence="5" type="ORF">GCM10023337_00810</name>
</gene>
<reference evidence="6" key="1">
    <citation type="journal article" date="2019" name="Int. J. Syst. Evol. Microbiol.">
        <title>The Global Catalogue of Microorganisms (GCM) 10K type strain sequencing project: providing services to taxonomists for standard genome sequencing and annotation.</title>
        <authorList>
            <consortium name="The Broad Institute Genomics Platform"/>
            <consortium name="The Broad Institute Genome Sequencing Center for Infectious Disease"/>
            <person name="Wu L."/>
            <person name="Ma J."/>
        </authorList>
    </citation>
    <scope>NUCLEOTIDE SEQUENCE [LARGE SCALE GENOMIC DNA]</scope>
    <source>
        <strain evidence="6">JCM 18423</strain>
    </source>
</reference>
<protein>
    <submittedName>
        <fullName evidence="5">S8 family peptidase</fullName>
    </submittedName>
</protein>
<proteinExistence type="predicted"/>
<evidence type="ECO:0000313" key="6">
    <source>
        <dbReference type="Proteomes" id="UP001500227"/>
    </source>
</evidence>
<name>A0ABP9LR20_9BURK</name>
<evidence type="ECO:0000259" key="4">
    <source>
        <dbReference type="Pfam" id="PF00082"/>
    </source>
</evidence>
<dbReference type="InterPro" id="IPR000209">
    <property type="entry name" value="Peptidase_S8/S53_dom"/>
</dbReference>
<dbReference type="Proteomes" id="UP001500227">
    <property type="component" value="Unassembled WGS sequence"/>
</dbReference>
<keyword evidence="3" id="KW-0720">Serine protease</keyword>
<dbReference type="PRINTS" id="PR00723">
    <property type="entry name" value="SUBTILISIN"/>
</dbReference>
<keyword evidence="1" id="KW-0645">Protease</keyword>
<keyword evidence="6" id="KW-1185">Reference proteome</keyword>
<comment type="caution">
    <text evidence="5">The sequence shown here is derived from an EMBL/GenBank/DDBJ whole genome shotgun (WGS) entry which is preliminary data.</text>
</comment>
<organism evidence="5 6">
    <name type="scientific">Paenalcaligenes hermetiae</name>
    <dbReference type="NCBI Taxonomy" id="1157987"/>
    <lineage>
        <taxon>Bacteria</taxon>
        <taxon>Pseudomonadati</taxon>
        <taxon>Pseudomonadota</taxon>
        <taxon>Betaproteobacteria</taxon>
        <taxon>Burkholderiales</taxon>
        <taxon>Alcaligenaceae</taxon>
        <taxon>Paenalcaligenes</taxon>
    </lineage>
</organism>
<dbReference type="Gene3D" id="3.40.50.200">
    <property type="entry name" value="Peptidase S8/S53 domain"/>
    <property type="match status" value="1"/>
</dbReference>
<evidence type="ECO:0000256" key="2">
    <source>
        <dbReference type="ARBA" id="ARBA00022801"/>
    </source>
</evidence>
<dbReference type="Pfam" id="PF00082">
    <property type="entry name" value="Peptidase_S8"/>
    <property type="match status" value="1"/>
</dbReference>
<dbReference type="SUPFAM" id="SSF52743">
    <property type="entry name" value="Subtilisin-like"/>
    <property type="match status" value="1"/>
</dbReference>
<dbReference type="CDD" id="cd04847">
    <property type="entry name" value="Peptidases_S8_Subtilisin_like_2"/>
    <property type="match status" value="1"/>
</dbReference>
<evidence type="ECO:0000256" key="3">
    <source>
        <dbReference type="ARBA" id="ARBA00022825"/>
    </source>
</evidence>
<dbReference type="InterPro" id="IPR015500">
    <property type="entry name" value="Peptidase_S8_subtilisin-rel"/>
</dbReference>
<dbReference type="InterPro" id="IPR034074">
    <property type="entry name" value="Y4bN_pept_dom"/>
</dbReference>
<dbReference type="EMBL" id="BAABKD010000001">
    <property type="protein sequence ID" value="GAA5083798.1"/>
    <property type="molecule type" value="Genomic_DNA"/>
</dbReference>
<keyword evidence="2" id="KW-0378">Hydrolase</keyword>
<accession>A0ABP9LR20</accession>
<feature type="domain" description="Peptidase S8/S53" evidence="4">
    <location>
        <begin position="287"/>
        <end position="623"/>
    </location>
</feature>
<evidence type="ECO:0000256" key="1">
    <source>
        <dbReference type="ARBA" id="ARBA00022670"/>
    </source>
</evidence>